<accession>A0ACB8FG01</accession>
<sequence>MSVGHGTLRSNLGCYAEGASPIGPQFISIGHLSLTVTTHLVLFMTIHDILALDRELIMGGALTGTCGVICPRAHASWPPPLPSAPSRSAKVSGAQGVCGERAGVGWRRPE</sequence>
<reference evidence="1" key="1">
    <citation type="submission" date="2021-08" db="EMBL/GenBank/DDBJ databases">
        <title>The first chromosome-level gecko genome reveals the dynamic sex chromosomes of Neotropical dwarf geckos (Sphaerodactylidae: Sphaerodactylus).</title>
        <authorList>
            <person name="Pinto B.J."/>
            <person name="Keating S.E."/>
            <person name="Gamble T."/>
        </authorList>
    </citation>
    <scope>NUCLEOTIDE SEQUENCE</scope>
    <source>
        <strain evidence="1">TG3544</strain>
    </source>
</reference>
<organism evidence="1 2">
    <name type="scientific">Sphaerodactylus townsendi</name>
    <dbReference type="NCBI Taxonomy" id="933632"/>
    <lineage>
        <taxon>Eukaryota</taxon>
        <taxon>Metazoa</taxon>
        <taxon>Chordata</taxon>
        <taxon>Craniata</taxon>
        <taxon>Vertebrata</taxon>
        <taxon>Euteleostomi</taxon>
        <taxon>Lepidosauria</taxon>
        <taxon>Squamata</taxon>
        <taxon>Bifurcata</taxon>
        <taxon>Gekkota</taxon>
        <taxon>Sphaerodactylidae</taxon>
        <taxon>Sphaerodactylus</taxon>
    </lineage>
</organism>
<name>A0ACB8FG01_9SAUR</name>
<dbReference type="Proteomes" id="UP000827872">
    <property type="component" value="Linkage Group LG04"/>
</dbReference>
<keyword evidence="2" id="KW-1185">Reference proteome</keyword>
<protein>
    <submittedName>
        <fullName evidence="1">Uncharacterized protein</fullName>
    </submittedName>
</protein>
<evidence type="ECO:0000313" key="1">
    <source>
        <dbReference type="EMBL" id="KAH8004014.1"/>
    </source>
</evidence>
<comment type="caution">
    <text evidence="1">The sequence shown here is derived from an EMBL/GenBank/DDBJ whole genome shotgun (WGS) entry which is preliminary data.</text>
</comment>
<proteinExistence type="predicted"/>
<evidence type="ECO:0000313" key="2">
    <source>
        <dbReference type="Proteomes" id="UP000827872"/>
    </source>
</evidence>
<dbReference type="EMBL" id="CM037617">
    <property type="protein sequence ID" value="KAH8004014.1"/>
    <property type="molecule type" value="Genomic_DNA"/>
</dbReference>
<gene>
    <name evidence="1" type="ORF">K3G42_001714</name>
</gene>